<dbReference type="Proteomes" id="UP000001812">
    <property type="component" value="Chromosome II"/>
</dbReference>
<keyword evidence="1" id="KW-0812">Transmembrane</keyword>
<accession>A0A0E1VVD7</accession>
<protein>
    <submittedName>
        <fullName evidence="2">Uncharacterized protein</fullName>
    </submittedName>
</protein>
<keyword evidence="1" id="KW-0472">Membrane</keyword>
<feature type="transmembrane region" description="Helical" evidence="1">
    <location>
        <begin position="20"/>
        <end position="42"/>
    </location>
</feature>
<evidence type="ECO:0000313" key="2">
    <source>
        <dbReference type="EMBL" id="EET03966.1"/>
    </source>
</evidence>
<keyword evidence="1" id="KW-1133">Transmembrane helix</keyword>
<proteinExistence type="predicted"/>
<name>A0A0E1VVD7_BURPE</name>
<sequence length="43" mass="4897">MEKTVILVASHMVKEVLRKIYVLIEILTGMWFLAKACVCVLFG</sequence>
<gene>
    <name evidence="2" type="ORF">BURPS1710A_A2653</name>
</gene>
<reference evidence="2" key="1">
    <citation type="submission" date="2009-05" db="EMBL/GenBank/DDBJ databases">
        <authorList>
            <person name="Harkins D.M."/>
            <person name="DeShazer D."/>
            <person name="Woods D.E."/>
            <person name="Brinkac L.M."/>
            <person name="Brown K.A."/>
            <person name="Hung G.C."/>
            <person name="Tuanyok A."/>
            <person name="Zhang B."/>
            <person name="Nierman W.C."/>
        </authorList>
    </citation>
    <scope>NUCLEOTIDE SEQUENCE [LARGE SCALE GENOMIC DNA]</scope>
    <source>
        <strain evidence="2">1710a</strain>
    </source>
</reference>
<organism evidence="2">
    <name type="scientific">Burkholderia pseudomallei 1710a</name>
    <dbReference type="NCBI Taxonomy" id="320371"/>
    <lineage>
        <taxon>Bacteria</taxon>
        <taxon>Pseudomonadati</taxon>
        <taxon>Pseudomonadota</taxon>
        <taxon>Betaproteobacteria</taxon>
        <taxon>Burkholderiales</taxon>
        <taxon>Burkholderiaceae</taxon>
        <taxon>Burkholderia</taxon>
        <taxon>pseudomallei group</taxon>
    </lineage>
</organism>
<dbReference type="HOGENOM" id="CLU_3230859_0_0_4"/>
<dbReference type="EMBL" id="CM000833">
    <property type="protein sequence ID" value="EET03966.1"/>
    <property type="molecule type" value="Genomic_DNA"/>
</dbReference>
<evidence type="ECO:0000256" key="1">
    <source>
        <dbReference type="SAM" id="Phobius"/>
    </source>
</evidence>
<dbReference type="AlphaFoldDB" id="A0A0E1VVD7"/>